<evidence type="ECO:0000313" key="3">
    <source>
        <dbReference type="Proteomes" id="UP000823928"/>
    </source>
</evidence>
<accession>A0A9D1JP63</accession>
<sequence>MGMAASQARYLGLTARKTNVEYEGQQINQARTALANQSANTFNDLLALEVPVAPSTQDYTELKYTYEDGTEAEEISSMTELQNDPDGYNYLVTHFHFAEIFQGVQNKLSNPQVVQADVATKDSISRDDIDTVEQPTYTVNGYNVTTYDPADANQKNVFDELSAQYPDMNPDDMMTYTDADGNLHFVSRTELEGTGDVKDRYVQTGTASEATVQRGNITTGGTPGDETYTVNGFDVNAYDSTDPAQKAAYDRLAAQYPDMSEADAMTYTDADGNLHFVSKNELQGAGDIKDRYIDPNTNNIVDGTATRGDIVTTEPTGNLTYTVNGNKVSKYDPTNLEQKKVYDKLVEDYPSISKNIDDLGCYTDEEGRIHFTSLSGLADDTAGDLTDYYVESGVPTYVGNCKLEKYDPADPEMKTAYEQILKDWPDSNIALADPEDIYVWEWQGETRFACAQDLTSSAISGPDQSLPTENQDKLTYYVAKNVKEKIERTEKAMVDLDENGRPQTIRYQDSSVTYYLNTETQTDEEAYQDAMNQYNYDMQVYEKKIQDINAKTEKIQQQDRTLELRLRQLDTEQEALQTEMEAVKKVIDKNIESTFKTFE</sequence>
<proteinExistence type="predicted"/>
<protein>
    <submittedName>
        <fullName evidence="2">Uncharacterized protein</fullName>
    </submittedName>
</protein>
<feature type="coiled-coil region" evidence="1">
    <location>
        <begin position="531"/>
        <end position="586"/>
    </location>
</feature>
<reference evidence="2" key="1">
    <citation type="submission" date="2020-10" db="EMBL/GenBank/DDBJ databases">
        <authorList>
            <person name="Gilroy R."/>
        </authorList>
    </citation>
    <scope>NUCLEOTIDE SEQUENCE</scope>
    <source>
        <strain evidence="2">6276</strain>
    </source>
</reference>
<organism evidence="2 3">
    <name type="scientific">Candidatus Scatousia excrementigallinarum</name>
    <dbReference type="NCBI Taxonomy" id="2840935"/>
    <lineage>
        <taxon>Bacteria</taxon>
        <taxon>Candidatus Scatousia</taxon>
    </lineage>
</organism>
<dbReference type="EMBL" id="DVIU01000196">
    <property type="protein sequence ID" value="HIS36920.1"/>
    <property type="molecule type" value="Genomic_DNA"/>
</dbReference>
<keyword evidence="1" id="KW-0175">Coiled coil</keyword>
<gene>
    <name evidence="2" type="ORF">IAC10_09890</name>
</gene>
<dbReference type="AlphaFoldDB" id="A0A9D1JP63"/>
<evidence type="ECO:0000313" key="2">
    <source>
        <dbReference type="EMBL" id="HIS36920.1"/>
    </source>
</evidence>
<reference evidence="2" key="2">
    <citation type="journal article" date="2021" name="PeerJ">
        <title>Extensive microbial diversity within the chicken gut microbiome revealed by metagenomics and culture.</title>
        <authorList>
            <person name="Gilroy R."/>
            <person name="Ravi A."/>
            <person name="Getino M."/>
            <person name="Pursley I."/>
            <person name="Horton D.L."/>
            <person name="Alikhan N.F."/>
            <person name="Baker D."/>
            <person name="Gharbi K."/>
            <person name="Hall N."/>
            <person name="Watson M."/>
            <person name="Adriaenssens E.M."/>
            <person name="Foster-Nyarko E."/>
            <person name="Jarju S."/>
            <person name="Secka A."/>
            <person name="Antonio M."/>
            <person name="Oren A."/>
            <person name="Chaudhuri R.R."/>
            <person name="La Ragione R."/>
            <person name="Hildebrand F."/>
            <person name="Pallen M.J."/>
        </authorList>
    </citation>
    <scope>NUCLEOTIDE SEQUENCE</scope>
    <source>
        <strain evidence="2">6276</strain>
    </source>
</reference>
<name>A0A9D1JP63_9BACT</name>
<comment type="caution">
    <text evidence="2">The sequence shown here is derived from an EMBL/GenBank/DDBJ whole genome shotgun (WGS) entry which is preliminary data.</text>
</comment>
<evidence type="ECO:0000256" key="1">
    <source>
        <dbReference type="SAM" id="Coils"/>
    </source>
</evidence>
<dbReference type="Proteomes" id="UP000823928">
    <property type="component" value="Unassembled WGS sequence"/>
</dbReference>